<dbReference type="EMBL" id="BOSL01000002">
    <property type="protein sequence ID" value="GIP52096.1"/>
    <property type="molecule type" value="Genomic_DNA"/>
</dbReference>
<proteinExistence type="predicted"/>
<keyword evidence="1" id="KW-0812">Transmembrane</keyword>
<name>A0ABQ4M7Y1_9BACL</name>
<sequence>MEWRGRKRRYLVWARPLCTAVMLAVFVGMLAGCLYPGEERQERRVSYLESVDRIQRAVDQFQADQGILPIITAGQDTPRYEKFRIDLDLLNKQGYIDEIPTTAFEKGGSAYFLIINEESDPAVKVLDLLTTQKINDVQRLVDKYRNSQNGKLPVTSEEETYPGLFTVDLKLAGAQDYSLKSVYSGQSQDYLVDKDGRVYADYAFDIMQAVDKSEASPQADKDLREYLTEQSFFVPVKSLPYRMIDGVPVPQPE</sequence>
<protein>
    <recommendedName>
        <fullName evidence="4">DUF3939 domain-containing protein</fullName>
    </recommendedName>
</protein>
<evidence type="ECO:0000313" key="2">
    <source>
        <dbReference type="EMBL" id="GIP52096.1"/>
    </source>
</evidence>
<dbReference type="RefSeq" id="WP_244861406.1">
    <property type="nucleotide sequence ID" value="NZ_BOSL01000002.1"/>
</dbReference>
<dbReference type="Proteomes" id="UP000679992">
    <property type="component" value="Unassembled WGS sequence"/>
</dbReference>
<keyword evidence="1" id="KW-0472">Membrane</keyword>
<evidence type="ECO:0008006" key="4">
    <source>
        <dbReference type="Google" id="ProtNLM"/>
    </source>
</evidence>
<keyword evidence="1" id="KW-1133">Transmembrane helix</keyword>
<keyword evidence="3" id="KW-1185">Reference proteome</keyword>
<accession>A0ABQ4M7Y1</accession>
<comment type="caution">
    <text evidence="2">The sequence shown here is derived from an EMBL/GenBank/DDBJ whole genome shotgun (WGS) entry which is preliminary data.</text>
</comment>
<organism evidence="2 3">
    <name type="scientific">Paenibacillus vini</name>
    <dbReference type="NCBI Taxonomy" id="1476024"/>
    <lineage>
        <taxon>Bacteria</taxon>
        <taxon>Bacillati</taxon>
        <taxon>Bacillota</taxon>
        <taxon>Bacilli</taxon>
        <taxon>Bacillales</taxon>
        <taxon>Paenibacillaceae</taxon>
        <taxon>Paenibacillus</taxon>
    </lineage>
</organism>
<dbReference type="PROSITE" id="PS51257">
    <property type="entry name" value="PROKAR_LIPOPROTEIN"/>
    <property type="match status" value="1"/>
</dbReference>
<reference evidence="2 3" key="1">
    <citation type="submission" date="2021-03" db="EMBL/GenBank/DDBJ databases">
        <title>Antimicrobial resistance genes in bacteria isolated from Japanese honey, and their potential for conferring macrolide and lincosamide resistance in the American foulbrood pathogen Paenibacillus larvae.</title>
        <authorList>
            <person name="Okamoto M."/>
            <person name="Kumagai M."/>
            <person name="Kanamori H."/>
            <person name="Takamatsu D."/>
        </authorList>
    </citation>
    <scope>NUCLEOTIDE SEQUENCE [LARGE SCALE GENOMIC DNA]</scope>
    <source>
        <strain evidence="2 3">J42TS3</strain>
    </source>
</reference>
<gene>
    <name evidence="2" type="ORF">J42TS3_11310</name>
</gene>
<evidence type="ECO:0000256" key="1">
    <source>
        <dbReference type="SAM" id="Phobius"/>
    </source>
</evidence>
<feature type="transmembrane region" description="Helical" evidence="1">
    <location>
        <begin position="12"/>
        <end position="37"/>
    </location>
</feature>
<evidence type="ECO:0000313" key="3">
    <source>
        <dbReference type="Proteomes" id="UP000679992"/>
    </source>
</evidence>